<reference evidence="1" key="1">
    <citation type="submission" date="2023-03" db="UniProtKB">
        <authorList>
            <consortium name="EnsemblPlants"/>
        </authorList>
    </citation>
    <scope>IDENTIFICATION</scope>
</reference>
<dbReference type="Gramene" id="MELO3C030464.2.1">
    <property type="protein sequence ID" value="MELO3C030464.2.1"/>
    <property type="gene ID" value="MELO3C030464.2"/>
</dbReference>
<proteinExistence type="predicted"/>
<accession>A0A9I9E8Z2</accession>
<protein>
    <submittedName>
        <fullName evidence="1">Uncharacterized protein</fullName>
    </submittedName>
</protein>
<name>A0A9I9E8Z2_CUCME</name>
<dbReference type="AlphaFoldDB" id="A0A9I9E8Z2"/>
<organism evidence="1">
    <name type="scientific">Cucumis melo</name>
    <name type="common">Muskmelon</name>
    <dbReference type="NCBI Taxonomy" id="3656"/>
    <lineage>
        <taxon>Eukaryota</taxon>
        <taxon>Viridiplantae</taxon>
        <taxon>Streptophyta</taxon>
        <taxon>Embryophyta</taxon>
        <taxon>Tracheophyta</taxon>
        <taxon>Spermatophyta</taxon>
        <taxon>Magnoliopsida</taxon>
        <taxon>eudicotyledons</taxon>
        <taxon>Gunneridae</taxon>
        <taxon>Pentapetalae</taxon>
        <taxon>rosids</taxon>
        <taxon>fabids</taxon>
        <taxon>Cucurbitales</taxon>
        <taxon>Cucurbitaceae</taxon>
        <taxon>Benincaseae</taxon>
        <taxon>Cucumis</taxon>
    </lineage>
</organism>
<dbReference type="EnsemblPlants" id="MELO3C030464.2.1">
    <property type="protein sequence ID" value="MELO3C030464.2.1"/>
    <property type="gene ID" value="MELO3C030464.2"/>
</dbReference>
<evidence type="ECO:0000313" key="1">
    <source>
        <dbReference type="EnsemblPlants" id="MELO3C030464.2.1"/>
    </source>
</evidence>
<sequence>MVNRVFSNSSGYVQRVALTPAQAPATNEGGIGIFGSSPGPGDRFLLTVSKAKSCRKNSSFIEDGVKSFLLQSGNGFAR</sequence>